<feature type="domain" description="Polysaccharide chain length determinant N-terminal" evidence="7">
    <location>
        <begin position="25"/>
        <end position="71"/>
    </location>
</feature>
<comment type="caution">
    <text evidence="9">The sequence shown here is derived from an EMBL/GenBank/DDBJ whole genome shotgun (WGS) entry which is preliminary data.</text>
</comment>
<evidence type="ECO:0000259" key="7">
    <source>
        <dbReference type="Pfam" id="PF02706"/>
    </source>
</evidence>
<feature type="domain" description="Tyrosine-protein kinase G-rich" evidence="8">
    <location>
        <begin position="276"/>
        <end position="350"/>
    </location>
</feature>
<dbReference type="PANTHER" id="PTHR32309:SF13">
    <property type="entry name" value="FERRIC ENTEROBACTIN TRANSPORT PROTEIN FEPE"/>
    <property type="match status" value="1"/>
</dbReference>
<dbReference type="GO" id="GO:0004713">
    <property type="term" value="F:protein tyrosine kinase activity"/>
    <property type="evidence" value="ECO:0007669"/>
    <property type="project" value="TreeGrafter"/>
</dbReference>
<dbReference type="PANTHER" id="PTHR32309">
    <property type="entry name" value="TYROSINE-PROTEIN KINASE"/>
    <property type="match status" value="1"/>
</dbReference>
<sequence length="371" mass="42222">MVTSTEFSPTLFANRWFFLPADVVIRTIWQARFRIIIITMSFTVLGILIALVQQPEFRSEARIIPEMNTGASDLFKRLSSMAGFVDVDFSDAEDVDAVRPDLYPNVLQSTPFILFLIDQSVHIKGQPKTVGQFLVANHTSWSWKQLVSFDKQNEDNRSRTTNIQGPVYLSAQQQELAEEISERVNAKLDTRSGIITITVKMPDAQVAASVTQLALNYLTRYVTAYRTKKAREDLTFYDRQLDAAHQRYQTAQSALFQYNDNHKAIAMQVATVDRHRMETELTIAQTVYTELSRRFEQAKLKVQERTPIFNVLEPPKVPLKRISPRRMLTVLLSSLAGLVISVLVVLIQQADLAGRLKAIVAEDTYCYEPIN</sequence>
<keyword evidence="5 6" id="KW-0472">Membrane</keyword>
<gene>
    <name evidence="9" type="ORF">GO755_04410</name>
</gene>
<dbReference type="Pfam" id="PF02706">
    <property type="entry name" value="Wzz"/>
    <property type="match status" value="1"/>
</dbReference>
<reference evidence="9 10" key="1">
    <citation type="submission" date="2019-12" db="EMBL/GenBank/DDBJ databases">
        <title>Spirosoma sp. HMF4905 genome sequencing and assembly.</title>
        <authorList>
            <person name="Kang H."/>
            <person name="Cha I."/>
            <person name="Kim H."/>
            <person name="Joh K."/>
        </authorList>
    </citation>
    <scope>NUCLEOTIDE SEQUENCE [LARGE SCALE GENOMIC DNA]</scope>
    <source>
        <strain evidence="9 10">HMF4905</strain>
    </source>
</reference>
<dbReference type="AlphaFoldDB" id="A0A7K1S696"/>
<evidence type="ECO:0000256" key="1">
    <source>
        <dbReference type="ARBA" id="ARBA00004651"/>
    </source>
</evidence>
<dbReference type="Proteomes" id="UP000436006">
    <property type="component" value="Unassembled WGS sequence"/>
</dbReference>
<organism evidence="9 10">
    <name type="scientific">Spirosoma arboris</name>
    <dbReference type="NCBI Taxonomy" id="2682092"/>
    <lineage>
        <taxon>Bacteria</taxon>
        <taxon>Pseudomonadati</taxon>
        <taxon>Bacteroidota</taxon>
        <taxon>Cytophagia</taxon>
        <taxon>Cytophagales</taxon>
        <taxon>Cytophagaceae</taxon>
        <taxon>Spirosoma</taxon>
    </lineage>
</organism>
<feature type="transmembrane region" description="Helical" evidence="6">
    <location>
        <begin position="33"/>
        <end position="52"/>
    </location>
</feature>
<feature type="transmembrane region" description="Helical" evidence="6">
    <location>
        <begin position="328"/>
        <end position="347"/>
    </location>
</feature>
<keyword evidence="3 6" id="KW-0812">Transmembrane</keyword>
<evidence type="ECO:0000313" key="9">
    <source>
        <dbReference type="EMBL" id="MVM29265.1"/>
    </source>
</evidence>
<dbReference type="InterPro" id="IPR032807">
    <property type="entry name" value="GNVR"/>
</dbReference>
<proteinExistence type="predicted"/>
<evidence type="ECO:0000256" key="3">
    <source>
        <dbReference type="ARBA" id="ARBA00022692"/>
    </source>
</evidence>
<dbReference type="InterPro" id="IPR050445">
    <property type="entry name" value="Bact_polysacc_biosynth/exp"/>
</dbReference>
<evidence type="ECO:0000256" key="5">
    <source>
        <dbReference type="ARBA" id="ARBA00023136"/>
    </source>
</evidence>
<evidence type="ECO:0000259" key="8">
    <source>
        <dbReference type="Pfam" id="PF13807"/>
    </source>
</evidence>
<dbReference type="GO" id="GO:0005886">
    <property type="term" value="C:plasma membrane"/>
    <property type="evidence" value="ECO:0007669"/>
    <property type="project" value="UniProtKB-SubCell"/>
</dbReference>
<evidence type="ECO:0000256" key="6">
    <source>
        <dbReference type="SAM" id="Phobius"/>
    </source>
</evidence>
<dbReference type="RefSeq" id="WP_157583486.1">
    <property type="nucleotide sequence ID" value="NZ_WPIN01000002.1"/>
</dbReference>
<dbReference type="Pfam" id="PF13807">
    <property type="entry name" value="GNVR"/>
    <property type="match status" value="1"/>
</dbReference>
<evidence type="ECO:0000313" key="10">
    <source>
        <dbReference type="Proteomes" id="UP000436006"/>
    </source>
</evidence>
<protein>
    <submittedName>
        <fullName evidence="9">Lipopolysaccharide biosynthesis protein</fullName>
    </submittedName>
</protein>
<evidence type="ECO:0000256" key="4">
    <source>
        <dbReference type="ARBA" id="ARBA00022989"/>
    </source>
</evidence>
<dbReference type="EMBL" id="WPIN01000002">
    <property type="protein sequence ID" value="MVM29265.1"/>
    <property type="molecule type" value="Genomic_DNA"/>
</dbReference>
<comment type="subcellular location">
    <subcellularLocation>
        <location evidence="1">Cell membrane</location>
        <topology evidence="1">Multi-pass membrane protein</topology>
    </subcellularLocation>
</comment>
<keyword evidence="10" id="KW-1185">Reference proteome</keyword>
<evidence type="ECO:0000256" key="2">
    <source>
        <dbReference type="ARBA" id="ARBA00022475"/>
    </source>
</evidence>
<name>A0A7K1S696_9BACT</name>
<keyword evidence="2" id="KW-1003">Cell membrane</keyword>
<dbReference type="InterPro" id="IPR003856">
    <property type="entry name" value="LPS_length_determ_N"/>
</dbReference>
<accession>A0A7K1S696</accession>
<keyword evidence="4 6" id="KW-1133">Transmembrane helix</keyword>